<evidence type="ECO:0000256" key="10">
    <source>
        <dbReference type="ARBA" id="ARBA00039918"/>
    </source>
</evidence>
<evidence type="ECO:0000313" key="12">
    <source>
        <dbReference type="EMBL" id="VTP09772.1"/>
    </source>
</evidence>
<dbReference type="Pfam" id="PF00083">
    <property type="entry name" value="Sugar_tr"/>
    <property type="match status" value="1"/>
</dbReference>
<comment type="subcellular location">
    <subcellularLocation>
        <location evidence="1">Cell membrane</location>
        <topology evidence="1">Multi-pass membrane protein</topology>
    </subcellularLocation>
</comment>
<evidence type="ECO:0000256" key="3">
    <source>
        <dbReference type="ARBA" id="ARBA00022448"/>
    </source>
</evidence>
<evidence type="ECO:0000256" key="5">
    <source>
        <dbReference type="ARBA" id="ARBA00022692"/>
    </source>
</evidence>
<dbReference type="GO" id="GO:0015293">
    <property type="term" value="F:symporter activity"/>
    <property type="evidence" value="ECO:0007669"/>
    <property type="project" value="UniProtKB-KW"/>
</dbReference>
<dbReference type="PROSITE" id="PS50850">
    <property type="entry name" value="MFS"/>
    <property type="match status" value="1"/>
</dbReference>
<feature type="domain" description="Major facilitator superfamily (MFS) profile" evidence="11">
    <location>
        <begin position="14"/>
        <end position="424"/>
    </location>
</feature>
<dbReference type="OMA" id="CHGAMIG"/>
<protein>
    <recommendedName>
        <fullName evidence="10">Putative proline/betaine transporter</fullName>
    </recommendedName>
</protein>
<dbReference type="InterPro" id="IPR020846">
    <property type="entry name" value="MFS_dom"/>
</dbReference>
<keyword evidence="5" id="KW-0812">Transmembrane</keyword>
<dbReference type="EMBL" id="LR589648">
    <property type="protein sequence ID" value="VTP09772.1"/>
    <property type="molecule type" value="Genomic_DNA"/>
</dbReference>
<dbReference type="Gene3D" id="1.20.1250.20">
    <property type="entry name" value="MFS general substrate transporter like domains"/>
    <property type="match status" value="2"/>
</dbReference>
<evidence type="ECO:0000259" key="11">
    <source>
        <dbReference type="PROSITE" id="PS50850"/>
    </source>
</evidence>
<evidence type="ECO:0000256" key="4">
    <source>
        <dbReference type="ARBA" id="ARBA00022475"/>
    </source>
</evidence>
<keyword evidence="7" id="KW-1133">Transmembrane helix</keyword>
<evidence type="ECO:0000256" key="9">
    <source>
        <dbReference type="ARBA" id="ARBA00037295"/>
    </source>
</evidence>
<dbReference type="SUPFAM" id="SSF103473">
    <property type="entry name" value="MFS general substrate transporter"/>
    <property type="match status" value="1"/>
</dbReference>
<accession>A0A653FKQ8</accession>
<sequence>MATSTGVRVSPLRVAVASFIGTTVEFYDFLIYGTAAALVFPKLFFPQASPAAGILLSFATFGVGFIARPLGGIVFGHFGDRIGRKRMLVYSLVGMGVSTVLIGLLPSYAQIGLAAPVLLTVLRLCQGFAVGGEWGGATLMAVEHASADRRGFYGAFPQMGAPAGTASATLAFFLASQLPDAQFLAWGWRLPFLFSAALIVIGLVIRLKLTESPEFAAVVQNSAVRRMPIVEAFRRHWRQIVLVAGAYLSQGVFAYICVAYLVSYATTAAGIDRTAALFGVFVAALVAVAAYPAFGAWSDVVGRKRLFLVGVALMAASVFPVFALIDTGSALLFGVALVLVFGLAMAPAAGVTGALFSLAFDADVRYSGVSIGYTLSQVLGSAFAPTIAAALYAAAQSSDSIAWYLVAVSAISVVAGTLLPSDRSAPEAAVVKG</sequence>
<evidence type="ECO:0000256" key="2">
    <source>
        <dbReference type="ARBA" id="ARBA00008240"/>
    </source>
</evidence>
<evidence type="ECO:0000256" key="1">
    <source>
        <dbReference type="ARBA" id="ARBA00004651"/>
    </source>
</evidence>
<organism evidence="12">
    <name type="scientific">Mycolicibacterium smegmatis</name>
    <name type="common">Mycobacterium smegmatis</name>
    <dbReference type="NCBI Taxonomy" id="1772"/>
    <lineage>
        <taxon>Bacteria</taxon>
        <taxon>Bacillati</taxon>
        <taxon>Actinomycetota</taxon>
        <taxon>Actinomycetes</taxon>
        <taxon>Mycobacteriales</taxon>
        <taxon>Mycobacteriaceae</taxon>
        <taxon>Mycolicibacterium</taxon>
    </lineage>
</organism>
<name>A0A653FKQ8_MYCSM</name>
<dbReference type="RefSeq" id="WP_011730163.1">
    <property type="nucleotide sequence ID" value="NZ_CP009495.1"/>
</dbReference>
<proteinExistence type="inferred from homology"/>
<evidence type="ECO:0000256" key="6">
    <source>
        <dbReference type="ARBA" id="ARBA00022847"/>
    </source>
</evidence>
<keyword evidence="6" id="KW-0769">Symport</keyword>
<comment type="similarity">
    <text evidence="2">Belongs to the major facilitator superfamily. Metabolite:H+ Symporter (MHS) family (TC 2.A.1.6) family.</text>
</comment>
<keyword evidence="3" id="KW-0813">Transport</keyword>
<dbReference type="FunFam" id="1.20.1250.20:FF:000001">
    <property type="entry name" value="Dicarboxylate MFS transporter"/>
    <property type="match status" value="1"/>
</dbReference>
<dbReference type="InterPro" id="IPR005828">
    <property type="entry name" value="MFS_sugar_transport-like"/>
</dbReference>
<comment type="function">
    <text evidence="9">May be a proton symporter involved in the uptake of osmolytes such as proline and glycine betaine.</text>
</comment>
<evidence type="ECO:0000256" key="8">
    <source>
        <dbReference type="ARBA" id="ARBA00023136"/>
    </source>
</evidence>
<keyword evidence="8" id="KW-0472">Membrane</keyword>
<evidence type="ECO:0000256" key="7">
    <source>
        <dbReference type="ARBA" id="ARBA00022989"/>
    </source>
</evidence>
<dbReference type="PANTHER" id="PTHR43045">
    <property type="entry name" value="SHIKIMATE TRANSPORTER"/>
    <property type="match status" value="1"/>
</dbReference>
<dbReference type="AlphaFoldDB" id="A0A653FKQ8"/>
<dbReference type="KEGG" id="msn:LI99_24165"/>
<keyword evidence="4" id="KW-1003">Cell membrane</keyword>
<dbReference type="CDD" id="cd17369">
    <property type="entry name" value="MFS_ShiA_like"/>
    <property type="match status" value="1"/>
</dbReference>
<dbReference type="KEGG" id="msh:LI98_24170"/>
<gene>
    <name evidence="12" type="primary">yhjE_8</name>
    <name evidence="12" type="ORF">BIN_B_04107</name>
</gene>
<reference evidence="12" key="1">
    <citation type="submission" date="2019-05" db="EMBL/GenBank/DDBJ databases">
        <authorList>
            <person name="Naeem R."/>
            <person name="Antony C."/>
            <person name="Guan Q."/>
        </authorList>
    </citation>
    <scope>NUCLEOTIDE SEQUENCE</scope>
    <source>
        <strain evidence="12">1</strain>
    </source>
</reference>
<dbReference type="GO" id="GO:0005886">
    <property type="term" value="C:plasma membrane"/>
    <property type="evidence" value="ECO:0007669"/>
    <property type="project" value="UniProtKB-SubCell"/>
</dbReference>
<dbReference type="PANTHER" id="PTHR43045:SF1">
    <property type="entry name" value="SHIKIMATE TRANSPORTER"/>
    <property type="match status" value="1"/>
</dbReference>
<dbReference type="InterPro" id="IPR036259">
    <property type="entry name" value="MFS_trans_sf"/>
</dbReference>